<name>A0A371I4X5_MUCPR</name>
<feature type="compositionally biased region" description="Polar residues" evidence="1">
    <location>
        <begin position="40"/>
        <end position="50"/>
    </location>
</feature>
<dbReference type="EMBL" id="QJKJ01000914">
    <property type="protein sequence ID" value="RDY10081.1"/>
    <property type="molecule type" value="Genomic_DNA"/>
</dbReference>
<dbReference type="AlphaFoldDB" id="A0A371I4X5"/>
<dbReference type="Proteomes" id="UP000257109">
    <property type="component" value="Unassembled WGS sequence"/>
</dbReference>
<reference evidence="2" key="1">
    <citation type="submission" date="2018-05" db="EMBL/GenBank/DDBJ databases">
        <title>Draft genome of Mucuna pruriens seed.</title>
        <authorList>
            <person name="Nnadi N.E."/>
            <person name="Vos R."/>
            <person name="Hasami M.H."/>
            <person name="Devisetty U.K."/>
            <person name="Aguiy J.C."/>
        </authorList>
    </citation>
    <scope>NUCLEOTIDE SEQUENCE [LARGE SCALE GENOMIC DNA]</scope>
    <source>
        <strain evidence="2">JCA_2017</strain>
    </source>
</reference>
<accession>A0A371I4X5</accession>
<feature type="compositionally biased region" description="Basic and acidic residues" evidence="1">
    <location>
        <begin position="1"/>
        <end position="11"/>
    </location>
</feature>
<feature type="region of interest" description="Disordered" evidence="1">
    <location>
        <begin position="1"/>
        <end position="66"/>
    </location>
</feature>
<organism evidence="2 3">
    <name type="scientific">Mucuna pruriens</name>
    <name type="common">Velvet bean</name>
    <name type="synonym">Dolichos pruriens</name>
    <dbReference type="NCBI Taxonomy" id="157652"/>
    <lineage>
        <taxon>Eukaryota</taxon>
        <taxon>Viridiplantae</taxon>
        <taxon>Streptophyta</taxon>
        <taxon>Embryophyta</taxon>
        <taxon>Tracheophyta</taxon>
        <taxon>Spermatophyta</taxon>
        <taxon>Magnoliopsida</taxon>
        <taxon>eudicotyledons</taxon>
        <taxon>Gunneridae</taxon>
        <taxon>Pentapetalae</taxon>
        <taxon>rosids</taxon>
        <taxon>fabids</taxon>
        <taxon>Fabales</taxon>
        <taxon>Fabaceae</taxon>
        <taxon>Papilionoideae</taxon>
        <taxon>50 kb inversion clade</taxon>
        <taxon>NPAAA clade</taxon>
        <taxon>indigoferoid/millettioid clade</taxon>
        <taxon>Phaseoleae</taxon>
        <taxon>Mucuna</taxon>
    </lineage>
</organism>
<keyword evidence="3" id="KW-1185">Reference proteome</keyword>
<evidence type="ECO:0000256" key="1">
    <source>
        <dbReference type="SAM" id="MobiDB-lite"/>
    </source>
</evidence>
<evidence type="ECO:0000313" key="3">
    <source>
        <dbReference type="Proteomes" id="UP000257109"/>
    </source>
</evidence>
<sequence length="99" mass="10982">MPRKQGEDREPQPTGGSLTVWPRRPKLGYTGLVKRRRPGQETQGMQQMQLNLHRRPTSGGIIPSSSTMIENQHSESASGYIMAKESDTRTAEGLPDPIP</sequence>
<comment type="caution">
    <text evidence="2">The sequence shown here is derived from an EMBL/GenBank/DDBJ whole genome shotgun (WGS) entry which is preliminary data.</text>
</comment>
<feature type="non-terminal residue" evidence="2">
    <location>
        <position position="1"/>
    </location>
</feature>
<protein>
    <submittedName>
        <fullName evidence="2">Uncharacterized protein</fullName>
    </submittedName>
</protein>
<gene>
    <name evidence="2" type="ORF">CR513_05452</name>
</gene>
<evidence type="ECO:0000313" key="2">
    <source>
        <dbReference type="EMBL" id="RDY10081.1"/>
    </source>
</evidence>
<proteinExistence type="predicted"/>